<keyword evidence="1" id="KW-0812">Transmembrane</keyword>
<comment type="caution">
    <text evidence="2">The sequence shown here is derived from an EMBL/GenBank/DDBJ whole genome shotgun (WGS) entry which is preliminary data.</text>
</comment>
<sequence>MRKCNWFAFFLVLLLYIMLLYSLYSNAYNQWLIIPPNYIILIFSFIVLILAILGFQDKSSWFAKLRSWLSTILSSILILSLIIVMSFTAMFSGAKELLTTAHSPDEKYTINFYRTDAGAMGTFGISGELEGSLWFKKKIYFEQRVDQVDFEWENSHTILINNHKLDLMKSEPLIIQ</sequence>
<evidence type="ECO:0000256" key="1">
    <source>
        <dbReference type="SAM" id="Phobius"/>
    </source>
</evidence>
<gene>
    <name evidence="2" type="ORF">OIN60_19915</name>
</gene>
<dbReference type="InterPro" id="IPR035406">
    <property type="entry name" value="DUF5412"/>
</dbReference>
<dbReference type="EMBL" id="JAPCKK010000031">
    <property type="protein sequence ID" value="MDP4098995.1"/>
    <property type="molecule type" value="Genomic_DNA"/>
</dbReference>
<evidence type="ECO:0000313" key="3">
    <source>
        <dbReference type="Proteomes" id="UP001241848"/>
    </source>
</evidence>
<keyword evidence="1" id="KW-0472">Membrane</keyword>
<keyword evidence="1" id="KW-1133">Transmembrane helix</keyword>
<dbReference type="RefSeq" id="WP_305756613.1">
    <property type="nucleotide sequence ID" value="NZ_JAPCKK010000031.1"/>
</dbReference>
<name>A0ABT9FWB4_9BACL</name>
<protein>
    <submittedName>
        <fullName evidence="2">DUF5412 domain-containing protein</fullName>
    </submittedName>
</protein>
<reference evidence="2 3" key="1">
    <citation type="submission" date="2022-10" db="EMBL/GenBank/DDBJ databases">
        <title>Paenibacillus description and whole genome data of maize root bacterial community.</title>
        <authorList>
            <person name="Marton D."/>
            <person name="Farkas M."/>
            <person name="Cserhati M."/>
        </authorList>
    </citation>
    <scope>NUCLEOTIDE SEQUENCE [LARGE SCALE GENOMIC DNA]</scope>
    <source>
        <strain evidence="2 3">P96</strain>
    </source>
</reference>
<feature type="transmembrane region" description="Helical" evidence="1">
    <location>
        <begin position="36"/>
        <end position="55"/>
    </location>
</feature>
<proteinExistence type="predicted"/>
<dbReference type="Proteomes" id="UP001241848">
    <property type="component" value="Unassembled WGS sequence"/>
</dbReference>
<evidence type="ECO:0000313" key="2">
    <source>
        <dbReference type="EMBL" id="MDP4098995.1"/>
    </source>
</evidence>
<accession>A0ABT9FWB4</accession>
<feature type="transmembrane region" description="Helical" evidence="1">
    <location>
        <begin position="67"/>
        <end position="91"/>
    </location>
</feature>
<dbReference type="Pfam" id="PF17428">
    <property type="entry name" value="DUF5412"/>
    <property type="match status" value="1"/>
</dbReference>
<feature type="transmembrane region" description="Helical" evidence="1">
    <location>
        <begin position="7"/>
        <end position="24"/>
    </location>
</feature>
<keyword evidence="3" id="KW-1185">Reference proteome</keyword>
<organism evidence="2 3">
    <name type="scientific">Paenibacillus zeirhizosphaerae</name>
    <dbReference type="NCBI Taxonomy" id="2987519"/>
    <lineage>
        <taxon>Bacteria</taxon>
        <taxon>Bacillati</taxon>
        <taxon>Bacillota</taxon>
        <taxon>Bacilli</taxon>
        <taxon>Bacillales</taxon>
        <taxon>Paenibacillaceae</taxon>
        <taxon>Paenibacillus</taxon>
    </lineage>
</organism>